<dbReference type="Pfam" id="PF01418">
    <property type="entry name" value="HTH_6"/>
    <property type="match status" value="1"/>
</dbReference>
<evidence type="ECO:0000256" key="1">
    <source>
        <dbReference type="ARBA" id="ARBA00023015"/>
    </source>
</evidence>
<keyword evidence="2 6" id="KW-0238">DNA-binding</keyword>
<dbReference type="AlphaFoldDB" id="A0A1I4NXQ2"/>
<dbReference type="InterPro" id="IPR047640">
    <property type="entry name" value="RpiR-like"/>
</dbReference>
<organism evidence="6 7">
    <name type="scientific">Pelosinus propionicus DSM 13327</name>
    <dbReference type="NCBI Taxonomy" id="1123291"/>
    <lineage>
        <taxon>Bacteria</taxon>
        <taxon>Bacillati</taxon>
        <taxon>Bacillota</taxon>
        <taxon>Negativicutes</taxon>
        <taxon>Selenomonadales</taxon>
        <taxon>Sporomusaceae</taxon>
        <taxon>Pelosinus</taxon>
    </lineage>
</organism>
<evidence type="ECO:0000256" key="2">
    <source>
        <dbReference type="ARBA" id="ARBA00023125"/>
    </source>
</evidence>
<dbReference type="Gene3D" id="3.40.50.10490">
    <property type="entry name" value="Glucose-6-phosphate isomerase like protein, domain 1"/>
    <property type="match status" value="1"/>
</dbReference>
<dbReference type="InterPro" id="IPR000281">
    <property type="entry name" value="HTH_RpiR"/>
</dbReference>
<feature type="domain" description="SIS" evidence="5">
    <location>
        <begin position="140"/>
        <end position="280"/>
    </location>
</feature>
<dbReference type="Gene3D" id="1.10.10.10">
    <property type="entry name" value="Winged helix-like DNA-binding domain superfamily/Winged helix DNA-binding domain"/>
    <property type="match status" value="1"/>
</dbReference>
<reference evidence="7" key="1">
    <citation type="submission" date="2016-10" db="EMBL/GenBank/DDBJ databases">
        <authorList>
            <person name="Varghese N."/>
            <person name="Submissions S."/>
        </authorList>
    </citation>
    <scope>NUCLEOTIDE SEQUENCE [LARGE SCALE GENOMIC DNA]</scope>
    <source>
        <strain evidence="7">DSM 13327</strain>
    </source>
</reference>
<dbReference type="RefSeq" id="WP_245755096.1">
    <property type="nucleotide sequence ID" value="NZ_FOTS01000054.1"/>
</dbReference>
<feature type="domain" description="HTH rpiR-type" evidence="4">
    <location>
        <begin position="20"/>
        <end position="96"/>
    </location>
</feature>
<dbReference type="GO" id="GO:0003700">
    <property type="term" value="F:DNA-binding transcription factor activity"/>
    <property type="evidence" value="ECO:0007669"/>
    <property type="project" value="InterPro"/>
</dbReference>
<dbReference type="InterPro" id="IPR046348">
    <property type="entry name" value="SIS_dom_sf"/>
</dbReference>
<dbReference type="InterPro" id="IPR009057">
    <property type="entry name" value="Homeodomain-like_sf"/>
</dbReference>
<dbReference type="GO" id="GO:1901135">
    <property type="term" value="P:carbohydrate derivative metabolic process"/>
    <property type="evidence" value="ECO:0007669"/>
    <property type="project" value="InterPro"/>
</dbReference>
<dbReference type="Proteomes" id="UP000199520">
    <property type="component" value="Unassembled WGS sequence"/>
</dbReference>
<dbReference type="STRING" id="1123291.SAMN04490355_105412"/>
<dbReference type="PANTHER" id="PTHR30514">
    <property type="entry name" value="GLUCOKINASE"/>
    <property type="match status" value="1"/>
</dbReference>
<gene>
    <name evidence="6" type="ORF">SAMN04490355_105412</name>
</gene>
<protein>
    <submittedName>
        <fullName evidence="6">DNA-binding transcriptional regulator, MurR/RpiR family, contains HTH and SIS domains</fullName>
    </submittedName>
</protein>
<evidence type="ECO:0000256" key="3">
    <source>
        <dbReference type="ARBA" id="ARBA00023163"/>
    </source>
</evidence>
<evidence type="ECO:0000259" key="5">
    <source>
        <dbReference type="PROSITE" id="PS51464"/>
    </source>
</evidence>
<dbReference type="SUPFAM" id="SSF53697">
    <property type="entry name" value="SIS domain"/>
    <property type="match status" value="1"/>
</dbReference>
<dbReference type="InterPro" id="IPR001347">
    <property type="entry name" value="SIS_dom"/>
</dbReference>
<sequence>MNTVEITKMVIKGKNYMTNQSCFVKIQNQLKFFTNSERKIAHYVLEHYNQILNYTITELAEKVETSDASVIRFCRSIGYKGYQDFKINMARDIAPADKLLDPELDREDSPGEICEKIFLSEIAVLKDTLALMDMKMLGKAAKAIVGANRIEIFGSGGSALVGMDAQHKLLKVGIKSFVHCDADIQAMSASLLGTEDVAIGISHSGSNRNVVCCMQLAKQQGATTIVMTTQGKSPLLKFADVVLFTATKETAFKSESATARIAQLALVDALVAMVALGDYDKSYHAIQQTRKATSDNKF</sequence>
<dbReference type="PANTHER" id="PTHR30514:SF1">
    <property type="entry name" value="HTH-TYPE TRANSCRIPTIONAL REGULATOR HEXR-RELATED"/>
    <property type="match status" value="1"/>
</dbReference>
<dbReference type="GO" id="GO:0003677">
    <property type="term" value="F:DNA binding"/>
    <property type="evidence" value="ECO:0007669"/>
    <property type="project" value="UniProtKB-KW"/>
</dbReference>
<dbReference type="Pfam" id="PF01380">
    <property type="entry name" value="SIS"/>
    <property type="match status" value="1"/>
</dbReference>
<keyword evidence="3" id="KW-0804">Transcription</keyword>
<evidence type="ECO:0000313" key="7">
    <source>
        <dbReference type="Proteomes" id="UP000199520"/>
    </source>
</evidence>
<dbReference type="CDD" id="cd05013">
    <property type="entry name" value="SIS_RpiR"/>
    <property type="match status" value="1"/>
</dbReference>
<evidence type="ECO:0000313" key="6">
    <source>
        <dbReference type="EMBL" id="SFM20156.1"/>
    </source>
</evidence>
<dbReference type="PROSITE" id="PS51071">
    <property type="entry name" value="HTH_RPIR"/>
    <property type="match status" value="1"/>
</dbReference>
<proteinExistence type="predicted"/>
<dbReference type="SUPFAM" id="SSF46689">
    <property type="entry name" value="Homeodomain-like"/>
    <property type="match status" value="1"/>
</dbReference>
<dbReference type="PROSITE" id="PS51464">
    <property type="entry name" value="SIS"/>
    <property type="match status" value="1"/>
</dbReference>
<keyword evidence="7" id="KW-1185">Reference proteome</keyword>
<dbReference type="EMBL" id="FOTS01000054">
    <property type="protein sequence ID" value="SFM20156.1"/>
    <property type="molecule type" value="Genomic_DNA"/>
</dbReference>
<keyword evidence="1" id="KW-0805">Transcription regulation</keyword>
<name>A0A1I4NXQ2_9FIRM</name>
<accession>A0A1I4NXQ2</accession>
<evidence type="ECO:0000259" key="4">
    <source>
        <dbReference type="PROSITE" id="PS51071"/>
    </source>
</evidence>
<dbReference type="GO" id="GO:0097367">
    <property type="term" value="F:carbohydrate derivative binding"/>
    <property type="evidence" value="ECO:0007669"/>
    <property type="project" value="InterPro"/>
</dbReference>
<dbReference type="InterPro" id="IPR036388">
    <property type="entry name" value="WH-like_DNA-bd_sf"/>
</dbReference>
<dbReference type="InterPro" id="IPR035472">
    <property type="entry name" value="RpiR-like_SIS"/>
</dbReference>